<evidence type="ECO:0000313" key="2">
    <source>
        <dbReference type="EMBL" id="HAV92011.1"/>
    </source>
</evidence>
<feature type="signal peptide" evidence="1">
    <location>
        <begin position="1"/>
        <end position="23"/>
    </location>
</feature>
<dbReference type="AlphaFoldDB" id="A0A350H8Z5"/>
<organism evidence="2 3">
    <name type="scientific">candidate division WOR-3 bacterium</name>
    <dbReference type="NCBI Taxonomy" id="2052148"/>
    <lineage>
        <taxon>Bacteria</taxon>
        <taxon>Bacteria division WOR-3</taxon>
    </lineage>
</organism>
<protein>
    <submittedName>
        <fullName evidence="2">Uncharacterized protein</fullName>
    </submittedName>
</protein>
<name>A0A350H8Z5_UNCW3</name>
<comment type="caution">
    <text evidence="2">The sequence shown here is derived from an EMBL/GenBank/DDBJ whole genome shotgun (WGS) entry which is preliminary data.</text>
</comment>
<dbReference type="EMBL" id="DMZY01000073">
    <property type="protein sequence ID" value="HAV92011.1"/>
    <property type="molecule type" value="Genomic_DNA"/>
</dbReference>
<evidence type="ECO:0000256" key="1">
    <source>
        <dbReference type="SAM" id="SignalP"/>
    </source>
</evidence>
<accession>A0A350H8Z5</accession>
<sequence>MKKTILLFAVAALIAGCSLNPFYTDKNNIMDYIPEITDGDIYTYSHHTYSLVERFDDSTQVWVTDTTDTAVEMTDTCREVEVSDEKAYYLFNHSAGLIFIKDRGIAAITDDSLYTEDEDFDFLKTPVQVESDWIFDSMKVEIKKMGETYEKNEIKVEDVIVIEIAYDIDALGDVYRLYYSPSVGIVKEYQVINDDGDIYSYTKELIRISEAAE</sequence>
<evidence type="ECO:0000313" key="3">
    <source>
        <dbReference type="Proteomes" id="UP000264062"/>
    </source>
</evidence>
<gene>
    <name evidence="2" type="ORF">DCW38_02385</name>
</gene>
<keyword evidence="1" id="KW-0732">Signal</keyword>
<reference evidence="2 3" key="1">
    <citation type="journal article" date="2018" name="Nat. Biotechnol.">
        <title>A standardized bacterial taxonomy based on genome phylogeny substantially revises the tree of life.</title>
        <authorList>
            <person name="Parks D.H."/>
            <person name="Chuvochina M."/>
            <person name="Waite D.W."/>
            <person name="Rinke C."/>
            <person name="Skarshewski A."/>
            <person name="Chaumeil P.A."/>
            <person name="Hugenholtz P."/>
        </authorList>
    </citation>
    <scope>NUCLEOTIDE SEQUENCE [LARGE SCALE GENOMIC DNA]</scope>
    <source>
        <strain evidence="2">UBA9956</strain>
    </source>
</reference>
<dbReference type="PROSITE" id="PS51257">
    <property type="entry name" value="PROKAR_LIPOPROTEIN"/>
    <property type="match status" value="1"/>
</dbReference>
<dbReference type="Proteomes" id="UP000264062">
    <property type="component" value="Unassembled WGS sequence"/>
</dbReference>
<feature type="chain" id="PRO_5017080566" evidence="1">
    <location>
        <begin position="24"/>
        <end position="213"/>
    </location>
</feature>
<proteinExistence type="predicted"/>